<feature type="region of interest" description="Disordered" evidence="9">
    <location>
        <begin position="38"/>
        <end position="65"/>
    </location>
</feature>
<dbReference type="AlphaFoldDB" id="A0A8T0K646"/>
<dbReference type="CDD" id="cd23509">
    <property type="entry name" value="Gnk2-like"/>
    <property type="match status" value="1"/>
</dbReference>
<keyword evidence="6" id="KW-0418">Kinase</keyword>
<accession>A0A8T0K646</accession>
<evidence type="ECO:0000256" key="7">
    <source>
        <dbReference type="ARBA" id="ARBA00022840"/>
    </source>
</evidence>
<dbReference type="GO" id="GO:0005524">
    <property type="term" value="F:ATP binding"/>
    <property type="evidence" value="ECO:0007669"/>
    <property type="project" value="UniProtKB-KW"/>
</dbReference>
<evidence type="ECO:0000256" key="4">
    <source>
        <dbReference type="ARBA" id="ARBA00022737"/>
    </source>
</evidence>
<evidence type="ECO:0000256" key="9">
    <source>
        <dbReference type="SAM" id="MobiDB-lite"/>
    </source>
</evidence>
<keyword evidence="3" id="KW-0732">Signal</keyword>
<organism evidence="12 13">
    <name type="scientific">Phaseolus angularis</name>
    <name type="common">Azuki bean</name>
    <name type="synonym">Vigna angularis</name>
    <dbReference type="NCBI Taxonomy" id="3914"/>
    <lineage>
        <taxon>Eukaryota</taxon>
        <taxon>Viridiplantae</taxon>
        <taxon>Streptophyta</taxon>
        <taxon>Embryophyta</taxon>
        <taxon>Tracheophyta</taxon>
        <taxon>Spermatophyta</taxon>
        <taxon>Magnoliopsida</taxon>
        <taxon>eudicotyledons</taxon>
        <taxon>Gunneridae</taxon>
        <taxon>Pentapetalae</taxon>
        <taxon>rosids</taxon>
        <taxon>fabids</taxon>
        <taxon>Fabales</taxon>
        <taxon>Fabaceae</taxon>
        <taxon>Papilionoideae</taxon>
        <taxon>50 kb inversion clade</taxon>
        <taxon>NPAAA clade</taxon>
        <taxon>indigoferoid/millettioid clade</taxon>
        <taxon>Phaseoleae</taxon>
        <taxon>Vigna</taxon>
    </lineage>
</organism>
<feature type="transmembrane region" description="Helical" evidence="10">
    <location>
        <begin position="196"/>
        <end position="214"/>
    </location>
</feature>
<dbReference type="PROSITE" id="PS51473">
    <property type="entry name" value="GNK2"/>
    <property type="match status" value="1"/>
</dbReference>
<keyword evidence="5" id="KW-0547">Nucleotide-binding</keyword>
<evidence type="ECO:0000256" key="3">
    <source>
        <dbReference type="ARBA" id="ARBA00022729"/>
    </source>
</evidence>
<evidence type="ECO:0000259" key="11">
    <source>
        <dbReference type="PROSITE" id="PS51473"/>
    </source>
</evidence>
<comment type="caution">
    <text evidence="12">The sequence shown here is derived from an EMBL/GenBank/DDBJ whole genome shotgun (WGS) entry which is preliminary data.</text>
</comment>
<evidence type="ECO:0000256" key="1">
    <source>
        <dbReference type="ARBA" id="ARBA00022527"/>
    </source>
</evidence>
<evidence type="ECO:0000313" key="12">
    <source>
        <dbReference type="EMBL" id="KAG2395076.1"/>
    </source>
</evidence>
<sequence>MPEPLLEAPGPPTNNTLTVGLAQPTNAPDFQAWVLTLTSKTPKENTERPSRRHSDSSSGNGKRFYQQTNELGSGVTCGNTSLKTTRDFKVVGQQALTEIQTATPKTKGFYAATKTQVDDGSAIYAIAQCVETAAESDCLKCMQVAYNNLQSCLPNTDGTAYDAGCFMRYSTTPFFAANQTIDIRSYLKQGSSGKKGGIIGGVVGGFVLLLILFFNEEECREYLLQRAWKLYERGLQLELVDEAIDPNEYDAEEHMRPTMPVFVDTNMINREGNSASSSNATVSISVLSAR</sequence>
<dbReference type="InterPro" id="IPR038408">
    <property type="entry name" value="GNK2_sf"/>
</dbReference>
<proteinExistence type="predicted"/>
<name>A0A8T0K646_PHAAN</name>
<keyword evidence="8" id="KW-0675">Receptor</keyword>
<dbReference type="Pfam" id="PF01657">
    <property type="entry name" value="Stress-antifung"/>
    <property type="match status" value="1"/>
</dbReference>
<dbReference type="GO" id="GO:0004674">
    <property type="term" value="F:protein serine/threonine kinase activity"/>
    <property type="evidence" value="ECO:0007669"/>
    <property type="project" value="UniProtKB-KW"/>
</dbReference>
<dbReference type="InterPro" id="IPR052059">
    <property type="entry name" value="CR_Ser/Thr_kinase"/>
</dbReference>
<reference evidence="12 13" key="1">
    <citation type="submission" date="2020-05" db="EMBL/GenBank/DDBJ databases">
        <title>Vigna angularis (adzuki bean) Var. LongXiaoDou No. 4 denovo assembly.</title>
        <authorList>
            <person name="Xiang H."/>
        </authorList>
    </citation>
    <scope>NUCLEOTIDE SEQUENCE [LARGE SCALE GENOMIC DNA]</scope>
    <source>
        <tissue evidence="12">Leaf</tissue>
    </source>
</reference>
<evidence type="ECO:0000256" key="2">
    <source>
        <dbReference type="ARBA" id="ARBA00022679"/>
    </source>
</evidence>
<keyword evidence="4" id="KW-0677">Repeat</keyword>
<dbReference type="InterPro" id="IPR002902">
    <property type="entry name" value="GNK2"/>
</dbReference>
<keyword evidence="10" id="KW-1133">Transmembrane helix</keyword>
<dbReference type="PANTHER" id="PTHR47973">
    <property type="entry name" value="CYSTEINE-RICH RECEPTOR-LIKE PROTEIN KINASE 3"/>
    <property type="match status" value="1"/>
</dbReference>
<feature type="region of interest" description="Disordered" evidence="9">
    <location>
        <begin position="1"/>
        <end position="24"/>
    </location>
</feature>
<feature type="compositionally biased region" description="Polar residues" evidence="9">
    <location>
        <begin position="13"/>
        <end position="24"/>
    </location>
</feature>
<evidence type="ECO:0000256" key="6">
    <source>
        <dbReference type="ARBA" id="ARBA00022777"/>
    </source>
</evidence>
<keyword evidence="10" id="KW-0472">Membrane</keyword>
<keyword evidence="7" id="KW-0067">ATP-binding</keyword>
<gene>
    <name evidence="12" type="ORF">HKW66_Vig0075480</name>
</gene>
<keyword evidence="10" id="KW-0812">Transmembrane</keyword>
<keyword evidence="1" id="KW-0723">Serine/threonine-protein kinase</keyword>
<keyword evidence="2" id="KW-0808">Transferase</keyword>
<evidence type="ECO:0000313" key="13">
    <source>
        <dbReference type="Proteomes" id="UP000743370"/>
    </source>
</evidence>
<feature type="compositionally biased region" description="Polar residues" evidence="9">
    <location>
        <begin position="56"/>
        <end position="65"/>
    </location>
</feature>
<evidence type="ECO:0000256" key="10">
    <source>
        <dbReference type="SAM" id="Phobius"/>
    </source>
</evidence>
<feature type="compositionally biased region" description="Basic and acidic residues" evidence="9">
    <location>
        <begin position="41"/>
        <end position="55"/>
    </location>
</feature>
<evidence type="ECO:0000256" key="5">
    <source>
        <dbReference type="ARBA" id="ARBA00022741"/>
    </source>
</evidence>
<feature type="domain" description="Gnk2-homologous" evidence="11">
    <location>
        <begin position="70"/>
        <end position="174"/>
    </location>
</feature>
<dbReference type="Proteomes" id="UP000743370">
    <property type="component" value="Unassembled WGS sequence"/>
</dbReference>
<evidence type="ECO:0000256" key="8">
    <source>
        <dbReference type="ARBA" id="ARBA00023170"/>
    </source>
</evidence>
<dbReference type="EMBL" id="JABFOF010000006">
    <property type="protein sequence ID" value="KAG2395076.1"/>
    <property type="molecule type" value="Genomic_DNA"/>
</dbReference>
<dbReference type="FunFam" id="3.30.430.20:FF:000017">
    <property type="entry name" value="Cysteine-rich receptor-like protein kinase 2"/>
    <property type="match status" value="1"/>
</dbReference>
<dbReference type="Gene3D" id="3.30.430.20">
    <property type="entry name" value="Gnk2 domain, C-X8-C-X2-C motif"/>
    <property type="match status" value="1"/>
</dbReference>
<protein>
    <recommendedName>
        <fullName evidence="11">Gnk2-homologous domain-containing protein</fullName>
    </recommendedName>
</protein>